<gene>
    <name evidence="2" type="ORF">KQY15_14725</name>
</gene>
<evidence type="ECO:0000313" key="2">
    <source>
        <dbReference type="EMBL" id="MBV2130347.1"/>
    </source>
</evidence>
<proteinExistence type="predicted"/>
<dbReference type="EMBL" id="JAHRID010000007">
    <property type="protein sequence ID" value="MBV2130347.1"/>
    <property type="molecule type" value="Genomic_DNA"/>
</dbReference>
<reference evidence="2 3" key="1">
    <citation type="submission" date="2021-06" db="EMBL/GenBank/DDBJ databases">
        <title>Rheinheimera indica sp. nov., isolated from deep-sea sediment.</title>
        <authorList>
            <person name="Wang Z."/>
            <person name="Zhang X.-Y."/>
        </authorList>
    </citation>
    <scope>NUCLEOTIDE SEQUENCE [LARGE SCALE GENOMIC DNA]</scope>
    <source>
        <strain evidence="2 3">SM2107</strain>
    </source>
</reference>
<accession>A0ABS6MNF3</accession>
<keyword evidence="1" id="KW-0732">Signal</keyword>
<dbReference type="RefSeq" id="WP_217670485.1">
    <property type="nucleotide sequence ID" value="NZ_JAHRID010000007.1"/>
</dbReference>
<name>A0ABS6MNF3_9GAMM</name>
<evidence type="ECO:0000256" key="1">
    <source>
        <dbReference type="SAM" id="SignalP"/>
    </source>
</evidence>
<feature type="signal peptide" evidence="1">
    <location>
        <begin position="1"/>
        <end position="20"/>
    </location>
</feature>
<dbReference type="Proteomes" id="UP000704611">
    <property type="component" value="Unassembled WGS sequence"/>
</dbReference>
<feature type="chain" id="PRO_5046115788" evidence="1">
    <location>
        <begin position="21"/>
        <end position="137"/>
    </location>
</feature>
<comment type="caution">
    <text evidence="2">The sequence shown here is derived from an EMBL/GenBank/DDBJ whole genome shotgun (WGS) entry which is preliminary data.</text>
</comment>
<keyword evidence="3" id="KW-1185">Reference proteome</keyword>
<organism evidence="2 3">
    <name type="scientific">Arsukibacterium indicum</name>
    <dbReference type="NCBI Taxonomy" id="2848612"/>
    <lineage>
        <taxon>Bacteria</taxon>
        <taxon>Pseudomonadati</taxon>
        <taxon>Pseudomonadota</taxon>
        <taxon>Gammaproteobacteria</taxon>
        <taxon>Chromatiales</taxon>
        <taxon>Chromatiaceae</taxon>
        <taxon>Arsukibacterium</taxon>
    </lineage>
</organism>
<sequence length="137" mass="15646">MKFWSLFAVLFPVLSMPAFSYEPDPEQVLRFESSPFQNVQLSCERDKHIVPKRSELQLDNYALLAADNGERVAIVTLTNTAGGQRIFNQDHILAVMADCARLFPQEFEIRLAPRQQTTLQIHFGRTLQPVLQLISSQ</sequence>
<protein>
    <submittedName>
        <fullName evidence="2">Uncharacterized protein</fullName>
    </submittedName>
</protein>
<evidence type="ECO:0000313" key="3">
    <source>
        <dbReference type="Proteomes" id="UP000704611"/>
    </source>
</evidence>